<feature type="region of interest" description="Disordered" evidence="2">
    <location>
        <begin position="123"/>
        <end position="149"/>
    </location>
</feature>
<dbReference type="Pfam" id="PF25036">
    <property type="entry name" value="VPS13_VAB"/>
    <property type="match status" value="1"/>
</dbReference>
<name>B7G5J2_PHATC</name>
<evidence type="ECO:0000256" key="2">
    <source>
        <dbReference type="SAM" id="MobiDB-lite"/>
    </source>
</evidence>
<evidence type="ECO:0000256" key="1">
    <source>
        <dbReference type="ARBA" id="ARBA00006545"/>
    </source>
</evidence>
<dbReference type="InterPro" id="IPR026847">
    <property type="entry name" value="VPS13"/>
</dbReference>
<sequence>MFERFLTEALTNHFGHLIANLDADNIRVSAWNGELVLKDLKLRPDALERILGGDAKKKSCPFEICYGHVGHLELRIPWKLVRSKMWRSPRSTSPQKARQQEGAKCTVVLTDVNILVIPRRERSTAAAESTESNDQPINSSGGEEDKKVFQEDIAIPVADKESESAVEMERQWAEKEKQVQSRLDAELLRRVTESSRSPSLSSSRSWQWIQDRLAGILSNLSVTVRNIHVRYEDPGTSMGFVWRIPASSFSSNENTERKTMAQLGPRRYRPPMAIGVTLEEFSIQALKAAQPQTDSTEPSTTRLNIDLSDTKESAHASIFRRKTAAAQRVAIYWDSDCRIISALEGTEGYNAPECNSGDHETCFYMAAFKTLNEFTVSAPHGRQRGESRSQFSNRHSYILDPFSPSIEFAVVDQTQFDETPRNGFLRSSDTTISPVVPLAPNTMRAVLPPCHITFARTHLEDLGYLRKSWSIWIEMQRSSLSETTILRLTRLRPQQSALQDPRGWWKYSYEAVRALRSNHSEGVTSRRRHRCNIWLRAARAAVHRRRYADLYIALLSQVAASERLRLHSSLLEMERELSVEELVAFRIYAWTRYEKGKPMFELSDSMKEAAKDDEVDGFVDKESAEACLSLEHRYSMFQEMSRALRRVEANQALDSTASESKLDMPSGMGETTAVMSWTTSLDCAELSLQVNDGCAHRSRNRLRPVPVVRLSSSFSQKQNLFRDGSWYVCTKVGRLRIRDCTSFQDEKMYVRQFPYLVGPRHGNQDGADCLEVRLNRNMRWVDGVQRGYSTVCKIRVEPLDVVYSTSPVEALSRILNTANFELSDDYYRVGSRLHQWRDRQKHRLLAALAHKEKTIHIDVNIAAPRILLPERNRQKSRLLIVDLGKLLFFNTAASSQEASEWSLNLRSIQVQGSYVNSFRSLAEANSQSSSTQQIVEPFSLNFSISTEFGSEPDGLLQRSSVSVHATLPRLVFNLSSSAVHLFIKLQQQWKDRKLELQRQPVLPSIVGGLRNEFHALENSTMQDRSHESNRVLEFSFVAPLLRLRFLNDTDVSCARAKTPIQLVDLALRGIEGRIQSKVTVNAEPTLRWTAKMQSLDTTDLFQTAGAQFSFLLSSFPPDIRFTRGGKSESTLSAADLVSFEYRSQVRLDHSNSSECPRDSLSVVFNELYIEWNPETLAEIQRSIKVSGEREDEITEESCSSQEDAFFDAEEDDFFDADASVSESESSYVISEIASSRQSSFSEPLNYELERSQFVSPLRTAMPRFLESSFGDWASAWSSKMERSSDCFHLKKKKLFEVRFSLSKLRVSFNKEVRHRRVFIAEMDGTECRFVTRESGGSVTQVTIGNLIFTDPSSADNSTLYREILGLKTDVSSPVHGPSSLLELELAFNPRSRQYVLDDLNLSLEKSYRGPVIIDSSKGLQRGCDLAVRARLSPMRFVYLQQLWFEIIDYFFEGIVGYEVWGSTRPLPVSALAVEPVIQTADVMSFTSLNVELLSPVVLIPVTYCSTDYLRFDFDAIRIANRYSFSHMRHNITGVEATDSHSQWFNNCTIRMENLKLQSWSGADLSNLHESAKASVEIVVNWPVGPTAPLNTPKWKVDCNLDSEICLSLGKDDFSVLQNLLSYNVGEQSRHLDEWEALQRTPRLALTGFNRSVLVHFAYDKKDGTPTTFEVEINTPGIKMIISDDTSREIATVRASSICWSYRKMPDSITRQRISCSLTIFGMVAGYETPMLSARLHKAEPEEELASLIYSSTSFPGGNNEKVLQIAKPCIFLRYREWREFGAFFQGLKTPTFLSPDQGIQVGDRWYKIGEQSPFSPVTRAHPQVFQWAPRSEVELEVEREPSPSPVFSFRFLLESPSLAIGSTESLVLAMRSIDFSHLGEEGKIKRELCFDEIELTTSNSKTASLGGYSLIRPWRINASSVGCNGKEICNCNTHEFIITADVLRAEAAFSEMLTASDVCLRLQQDIVNYSVPQSHASSLGVQELKSEGQLRGLPREGGITWEVEWKGLTLVVIDDTGRHFANTQELVSLSLSHLTWCRCDRKALERYCKVEDIVRLGGLDLVDCLQSTDSPFRSLARLCAPTRGQQLSDKSSTSMKVVSGLSDGEQRRADLMFDDVEDSSLPALELKCVQLGKSREYSVAVDSVLVQYNPSIIIALQRFLGRFTKEVSARTGMVIDEAYSESDAIETATESGKDQWDSLQASINFRNLSVTLNKEHQGRSLARFVVQTGRLDIKETSQRTEMSGRVSKLTVADVDESSLNRDSICEENRRFLRTCHNRDFIVFRFRTFSSRQLLETTGKSEIPGWVQSQLDRDTHIDDFLEVEVASIEIVYLSERSEELLDYVTNGLPGKGMGFTTRAAKGFVEKRIAKRSFFQLQVESPIIAIPKSPREREGVQFGGDLRLQSWVESDRSVRRSSLSIEDFSLLSYDERRLEENIQIFSPFDLTAHVERSPNSINVLVDMSSVSVRLSYTDFSLIALVLRLNINRRPDKKRWDNLEVAWEKEVVDDRSRHFSREVAYSTHARRVRYGVVRGSSSTMGQQSRVKVRLAVGSLACILHRNDFFNGESTNFSYDLAVMTLIGLEIATTSCGDDHHTSASIKSFDLRDLGDAGRRAREVMEGTIRAPSLHSTIVKGYHSANVKEESATQIVVSIDKKKHDANSTGDCSMETIVSIVVNFLSITALSRPLRELGEFFGCAWPLSGGVNTASLLGQDRVCQEEDDHQPPSRGSLDLSARLVLYYPRVVFISDESVTSSKALVLSGLAIVNGIVKKKSTTSEVNPENSLKEDLKVINADLQNLSSHIYASVKDAFDGHTLVASGVPLILPLTLGVDVEEIRSRDTIKRNYGVSVEKVAVVVGAEDLNFVLGLWREWPERQVSLLDDIPGHCYSVYFHEELLGLGLRKDSGQIIVESAGDSRVSIGDSLFAVNDRILTDSDKRSLSNVVCRLRAEPRPLKMSFVGQNEVKSGEPCIDGSICGVTETAVNVSISVATFTLIDIKTPLFRGELSSMRNQFGRLRESGLVQDSLLVSFALGLDFFNTRNREWEPVLEPCLLSASLEVADTRGTSSSKEMTIEFGDKVTGPILVNVSDASVAIFQRAVKRLFGGRYNGGQDEVRDEGYFTKAAFDFALRQKSGTDGCSLEDGANRCPTDQLEEVFPNTLTMRNLLPVPIGWSINVLKSGDSTIRNGELGEDNTLASGENVVIETMDGNVAEVRFRYFNWSPWYRLSLSKYSTPETSPVLIKTLLGPPIVFHLRTVSNAANCLELTVYAELWLLNTTSLNISFGASREQLIGSSCKNEENSSKPESTASTAAEAALKEISSLFEGGDDGIEAHSYSETSLDIMPMSSQFGSSLTEETFEYIEVHESLVVRQWWAGEEAESLRYDITSKTGDGEDWQWIDDTWIVDKSGKSVQGWETSPNLFGFCRTFNPAHRFRRRRWLRQRRTAQQFVNAFHQPRTLLDSYSDTQNRNEMSKIKVAFRADGGQWSLSSSIPRDGTVYGAVRVPSTRWPHISNSDTTSTYELCYTVSPLDGPWGVVSRVLVVTSRFLVRNLSKRMTFQIKQSGVSDSKAAVLCIGPGETHPFHWASLHLPELISIRPAAKDETLSTYRWSGGFDPVTIGAVPIRVRLKDGCREEQHVSSIQLEVEIRPKSGGTGINLSLTEEDVEAGRSLFRIENHSPFPIWLSQDGIIAQGGNNDETKEGDLLRPSDLMSFALDVPFRQGKYHNSRAVTMDELFRVRLGLAPLSTRDGIETTKVVPFTIYGAAVRLNPSKLLSLTSSLRNAMQQARVLGFVSNDGPTRVLRFMLIQVPRNVFANPFGDDMPSPVSKLVQTSTSRFAREILGGAMEADLLLKENKSPTEAEAAAASSVFESDSETRPSGNDNLSNFTPRLATVSFRLSFSGFVVSLIDSAPTEIAVATFKNLNALATWNTQRTTDSTIYVTVEDFQVDNMIPNAPYPIAIGRDEWKQEAKSSITKPKTPLLVIGLSFAPRHKSEIICLKSVTIAPHNIAVQVDLAFLVRLQKYALDLKAHFQHQKQSTDTKFDLPDLAKLVQEAELTSMGGGGRQKFYFGGLTILPCNIRFSVAPARALTSAQAAVEGEEAAAIHQAVRKGDVRLGNSDGLLGVKIGSRNATPLAVVRGVFKSIVVDALLRLDGASLNLAGVCLRNHVSTSSQLSTHLGAHYLASLRQNVPALLASMAAFGNPLGLARSLGDGVSDFVLEPVKGFQRSVQEMDATYLMDGVARGTVSLARHTFSGIADSAASITETFSKNMTVLTLDRRYAQKRDRGENLRHQTDINVALGLGSGVQKLALGFVEGVTGVVQAPMRGAEKRGFEGFAKGIGKGLLGLLVKPVIGLSDGITDVMIGVKGSMEGAGGPHNVPLQLQIRPRRAFVGSKRVMKSYSPADAAAQALMERTRLAGEFYFGHVDLGDRVALLSVRQLLLLGPSGEEMLLLKFKHIASLEFRQIRSAQGDEGWGIIVMLNTPRRNLADVEVITCREEGPAVELRKLIEQAMAQGAFLPAIKKSS</sequence>
<dbReference type="RefSeq" id="XP_002182256.1">
    <property type="nucleotide sequence ID" value="XM_002182220.1"/>
</dbReference>
<feature type="region of interest" description="Disordered" evidence="2">
    <location>
        <begin position="3859"/>
        <end position="3881"/>
    </location>
</feature>
<dbReference type="PaxDb" id="2850-Phatr47968"/>
<reference evidence="4 5" key="1">
    <citation type="journal article" date="2008" name="Nature">
        <title>The Phaeodactylum genome reveals the evolutionary history of diatom genomes.</title>
        <authorList>
            <person name="Bowler C."/>
            <person name="Allen A.E."/>
            <person name="Badger J.H."/>
            <person name="Grimwood J."/>
            <person name="Jabbari K."/>
            <person name="Kuo A."/>
            <person name="Maheswari U."/>
            <person name="Martens C."/>
            <person name="Maumus F."/>
            <person name="Otillar R.P."/>
            <person name="Rayko E."/>
            <person name="Salamov A."/>
            <person name="Vandepoele K."/>
            <person name="Beszteri B."/>
            <person name="Gruber A."/>
            <person name="Heijde M."/>
            <person name="Katinka M."/>
            <person name="Mock T."/>
            <person name="Valentin K."/>
            <person name="Verret F."/>
            <person name="Berges J.A."/>
            <person name="Brownlee C."/>
            <person name="Cadoret J.P."/>
            <person name="Chiovitti A."/>
            <person name="Choi C.J."/>
            <person name="Coesel S."/>
            <person name="De Martino A."/>
            <person name="Detter J.C."/>
            <person name="Durkin C."/>
            <person name="Falciatore A."/>
            <person name="Fournet J."/>
            <person name="Haruta M."/>
            <person name="Huysman M.J."/>
            <person name="Jenkins B.D."/>
            <person name="Jiroutova K."/>
            <person name="Jorgensen R.E."/>
            <person name="Joubert Y."/>
            <person name="Kaplan A."/>
            <person name="Kroger N."/>
            <person name="Kroth P.G."/>
            <person name="La Roche J."/>
            <person name="Lindquist E."/>
            <person name="Lommer M."/>
            <person name="Martin-Jezequel V."/>
            <person name="Lopez P.J."/>
            <person name="Lucas S."/>
            <person name="Mangogna M."/>
            <person name="McGinnis K."/>
            <person name="Medlin L.K."/>
            <person name="Montsant A."/>
            <person name="Oudot-Le Secq M.P."/>
            <person name="Napoli C."/>
            <person name="Obornik M."/>
            <person name="Parker M.S."/>
            <person name="Petit J.L."/>
            <person name="Porcel B.M."/>
            <person name="Poulsen N."/>
            <person name="Robison M."/>
            <person name="Rychlewski L."/>
            <person name="Rynearson T.A."/>
            <person name="Schmutz J."/>
            <person name="Shapiro H."/>
            <person name="Siaut M."/>
            <person name="Stanley M."/>
            <person name="Sussman M.R."/>
            <person name="Taylor A.R."/>
            <person name="Vardi A."/>
            <person name="von Dassow P."/>
            <person name="Vyverman W."/>
            <person name="Willis A."/>
            <person name="Wyrwicz L.S."/>
            <person name="Rokhsar D.S."/>
            <person name="Weissenbach J."/>
            <person name="Armbrust E.V."/>
            <person name="Green B.R."/>
            <person name="Van de Peer Y."/>
            <person name="Grigoriev I.V."/>
        </authorList>
    </citation>
    <scope>NUCLEOTIDE SEQUENCE [LARGE SCALE GENOMIC DNA]</scope>
    <source>
        <strain evidence="4 5">CCAP 1055/1</strain>
    </source>
</reference>
<comment type="similarity">
    <text evidence="1">Belongs to the VPS13 family.</text>
</comment>
<feature type="compositionally biased region" description="Polar residues" evidence="2">
    <location>
        <begin position="126"/>
        <end position="141"/>
    </location>
</feature>
<keyword evidence="5" id="KW-1185">Reference proteome</keyword>
<accession>B7G5J2</accession>
<evidence type="ECO:0000313" key="4">
    <source>
        <dbReference type="EMBL" id="EEC46157.1"/>
    </source>
</evidence>
<dbReference type="InterPro" id="IPR009543">
    <property type="entry name" value="VPS13_VAB"/>
</dbReference>
<dbReference type="GO" id="GO:0006623">
    <property type="term" value="P:protein targeting to vacuole"/>
    <property type="evidence" value="ECO:0007669"/>
    <property type="project" value="TreeGrafter"/>
</dbReference>
<dbReference type="GO" id="GO:0045053">
    <property type="term" value="P:protein retention in Golgi apparatus"/>
    <property type="evidence" value="ECO:0007669"/>
    <property type="project" value="TreeGrafter"/>
</dbReference>
<dbReference type="Proteomes" id="UP000000759">
    <property type="component" value="Chromosome 15"/>
</dbReference>
<feature type="compositionally biased region" description="Low complexity" evidence="2">
    <location>
        <begin position="3859"/>
        <end position="3868"/>
    </location>
</feature>
<dbReference type="OMA" id="ESCANIA"/>
<dbReference type="HOGENOM" id="CLU_223629_0_0_1"/>
<organism evidence="4 5">
    <name type="scientific">Phaeodactylum tricornutum (strain CCAP 1055/1)</name>
    <dbReference type="NCBI Taxonomy" id="556484"/>
    <lineage>
        <taxon>Eukaryota</taxon>
        <taxon>Sar</taxon>
        <taxon>Stramenopiles</taxon>
        <taxon>Ochrophyta</taxon>
        <taxon>Bacillariophyta</taxon>
        <taxon>Bacillariophyceae</taxon>
        <taxon>Bacillariophycidae</taxon>
        <taxon>Naviculales</taxon>
        <taxon>Phaeodactylaceae</taxon>
        <taxon>Phaeodactylum</taxon>
    </lineage>
</organism>
<reference evidence="5" key="2">
    <citation type="submission" date="2008-08" db="EMBL/GenBank/DDBJ databases">
        <authorList>
            <consortium name="Diatom Consortium"/>
            <person name="Grigoriev I."/>
            <person name="Grimwood J."/>
            <person name="Kuo A."/>
            <person name="Otillar R.P."/>
            <person name="Salamov A."/>
            <person name="Detter J.C."/>
            <person name="Lindquist E."/>
            <person name="Shapiro H."/>
            <person name="Lucas S."/>
            <person name="Glavina del Rio T."/>
            <person name="Pitluck S."/>
            <person name="Rokhsar D."/>
            <person name="Bowler C."/>
        </authorList>
    </citation>
    <scope>GENOME REANNOTATION</scope>
    <source>
        <strain evidence="5">CCAP 1055/1</strain>
    </source>
</reference>
<dbReference type="PANTHER" id="PTHR16166:SF93">
    <property type="entry name" value="INTERMEMBRANE LIPID TRANSFER PROTEIN VPS13"/>
    <property type="match status" value="1"/>
</dbReference>
<dbReference type="OrthoDB" id="39482at2759"/>
<feature type="domain" description="Vacuolar protein sorting-associated protein 13 VPS13 adaptor binding" evidence="3">
    <location>
        <begin position="3459"/>
        <end position="3717"/>
    </location>
</feature>
<dbReference type="PANTHER" id="PTHR16166">
    <property type="entry name" value="VACUOLAR PROTEIN SORTING-ASSOCIATED PROTEIN VPS13"/>
    <property type="match status" value="1"/>
</dbReference>
<dbReference type="InParanoid" id="B7G5J2"/>
<proteinExistence type="inferred from homology"/>
<evidence type="ECO:0000259" key="3">
    <source>
        <dbReference type="Pfam" id="PF25036"/>
    </source>
</evidence>
<dbReference type="EMBL" id="CM000617">
    <property type="protein sequence ID" value="EEC46157.1"/>
    <property type="molecule type" value="Genomic_DNA"/>
</dbReference>
<evidence type="ECO:0000313" key="5">
    <source>
        <dbReference type="Proteomes" id="UP000000759"/>
    </source>
</evidence>
<gene>
    <name evidence="4" type="ORF">PHATRDRAFT_47968</name>
</gene>
<dbReference type="GeneID" id="7203220"/>
<dbReference type="KEGG" id="pti:PHATRDRAFT_47968"/>
<dbReference type="eggNOG" id="KOG1809">
    <property type="taxonomic scope" value="Eukaryota"/>
</dbReference>
<protein>
    <recommendedName>
        <fullName evidence="3">Vacuolar protein sorting-associated protein 13 VPS13 adaptor binding domain-containing protein</fullName>
    </recommendedName>
</protein>